<gene>
    <name evidence="2" type="ORF">FPE_LOCUS28623</name>
</gene>
<accession>A0AAD2A4A5</accession>
<evidence type="ECO:0000313" key="3">
    <source>
        <dbReference type="Proteomes" id="UP000834106"/>
    </source>
</evidence>
<reference evidence="2" key="1">
    <citation type="submission" date="2023-05" db="EMBL/GenBank/DDBJ databases">
        <authorList>
            <person name="Huff M."/>
        </authorList>
    </citation>
    <scope>NUCLEOTIDE SEQUENCE</scope>
</reference>
<name>A0AAD2A4A5_9LAMI</name>
<evidence type="ECO:0000256" key="1">
    <source>
        <dbReference type="SAM" id="MobiDB-lite"/>
    </source>
</evidence>
<organism evidence="2 3">
    <name type="scientific">Fraxinus pennsylvanica</name>
    <dbReference type="NCBI Taxonomy" id="56036"/>
    <lineage>
        <taxon>Eukaryota</taxon>
        <taxon>Viridiplantae</taxon>
        <taxon>Streptophyta</taxon>
        <taxon>Embryophyta</taxon>
        <taxon>Tracheophyta</taxon>
        <taxon>Spermatophyta</taxon>
        <taxon>Magnoliopsida</taxon>
        <taxon>eudicotyledons</taxon>
        <taxon>Gunneridae</taxon>
        <taxon>Pentapetalae</taxon>
        <taxon>asterids</taxon>
        <taxon>lamiids</taxon>
        <taxon>Lamiales</taxon>
        <taxon>Oleaceae</taxon>
        <taxon>Oleeae</taxon>
        <taxon>Fraxinus</taxon>
    </lineage>
</organism>
<sequence>MKKAKSHVTFMVTADKGKKKFFKGNSSNSSKMKKSGKPSQQATVTPPSVAAPPLTGGSNTIVQDPVANTMGGTLWFQNLTGYPHGGLGPIFPLMIAGLHFANVQISFQKSSLQRLPGIVGTLAKVGS</sequence>
<dbReference type="AlphaFoldDB" id="A0AAD2A4A5"/>
<dbReference type="Proteomes" id="UP000834106">
    <property type="component" value="Chromosome 18"/>
</dbReference>
<feature type="region of interest" description="Disordered" evidence="1">
    <location>
        <begin position="20"/>
        <end position="63"/>
    </location>
</feature>
<keyword evidence="3" id="KW-1185">Reference proteome</keyword>
<proteinExistence type="predicted"/>
<dbReference type="EMBL" id="OU503053">
    <property type="protein sequence ID" value="CAI9781193.1"/>
    <property type="molecule type" value="Genomic_DNA"/>
</dbReference>
<evidence type="ECO:0000313" key="2">
    <source>
        <dbReference type="EMBL" id="CAI9781193.1"/>
    </source>
</evidence>
<protein>
    <submittedName>
        <fullName evidence="2">Uncharacterized protein</fullName>
    </submittedName>
</protein>
<feature type="compositionally biased region" description="Low complexity" evidence="1">
    <location>
        <begin position="42"/>
        <end position="53"/>
    </location>
</feature>